<evidence type="ECO:0000313" key="1">
    <source>
        <dbReference type="EMBL" id="KAF1746293.1"/>
    </source>
</evidence>
<dbReference type="Proteomes" id="UP000483820">
    <property type="component" value="Chromosome X"/>
</dbReference>
<proteinExistence type="predicted"/>
<dbReference type="KEGG" id="crq:GCK72_022746"/>
<comment type="caution">
    <text evidence="1">The sequence shown here is derived from an EMBL/GenBank/DDBJ whole genome shotgun (WGS) entry which is preliminary data.</text>
</comment>
<sequence>MLEFALFYEPFEPVFGHGCGTRQYLHFDEKEGCRYQVGKNSRIMPMLNFHWVFMLDFQNIARHPKLEELDFYIVEDRFPMYLEWTPYKFFKNCAISFQELIPCKKFSITVVEWYDDYKDQQPNCWKYVSQEPRL</sequence>
<dbReference type="AlphaFoldDB" id="A0A6A5FUT3"/>
<evidence type="ECO:0000313" key="2">
    <source>
        <dbReference type="Proteomes" id="UP000483820"/>
    </source>
</evidence>
<dbReference type="RefSeq" id="XP_053578603.1">
    <property type="nucleotide sequence ID" value="XM_053735037.1"/>
</dbReference>
<organism evidence="1 2">
    <name type="scientific">Caenorhabditis remanei</name>
    <name type="common">Caenorhabditis vulgaris</name>
    <dbReference type="NCBI Taxonomy" id="31234"/>
    <lineage>
        <taxon>Eukaryota</taxon>
        <taxon>Metazoa</taxon>
        <taxon>Ecdysozoa</taxon>
        <taxon>Nematoda</taxon>
        <taxon>Chromadorea</taxon>
        <taxon>Rhabditida</taxon>
        <taxon>Rhabditina</taxon>
        <taxon>Rhabditomorpha</taxon>
        <taxon>Rhabditoidea</taxon>
        <taxon>Rhabditidae</taxon>
        <taxon>Peloderinae</taxon>
        <taxon>Caenorhabditis</taxon>
    </lineage>
</organism>
<gene>
    <name evidence="1" type="ORF">GCK72_022746</name>
</gene>
<accession>A0A6A5FUT3</accession>
<dbReference type="GeneID" id="78777554"/>
<protein>
    <submittedName>
        <fullName evidence="1">Uncharacterized protein</fullName>
    </submittedName>
</protein>
<dbReference type="EMBL" id="WUAV01000006">
    <property type="protein sequence ID" value="KAF1746293.1"/>
    <property type="molecule type" value="Genomic_DNA"/>
</dbReference>
<dbReference type="CTD" id="78777554"/>
<reference evidence="1 2" key="1">
    <citation type="submission" date="2019-12" db="EMBL/GenBank/DDBJ databases">
        <title>Chromosome-level assembly of the Caenorhabditis remanei genome.</title>
        <authorList>
            <person name="Teterina A.A."/>
            <person name="Willis J.H."/>
            <person name="Phillips P.C."/>
        </authorList>
    </citation>
    <scope>NUCLEOTIDE SEQUENCE [LARGE SCALE GENOMIC DNA]</scope>
    <source>
        <strain evidence="1 2">PX506</strain>
        <tissue evidence="1">Whole organism</tissue>
    </source>
</reference>
<name>A0A6A5FUT3_CAERE</name>